<evidence type="ECO:0000313" key="2">
    <source>
        <dbReference type="EMBL" id="MBL6081586.1"/>
    </source>
</evidence>
<protein>
    <submittedName>
        <fullName evidence="2">Uncharacterized protein</fullName>
    </submittedName>
</protein>
<dbReference type="EMBL" id="JAETWB010000030">
    <property type="protein sequence ID" value="MBL6081586.1"/>
    <property type="molecule type" value="Genomic_DNA"/>
</dbReference>
<proteinExistence type="predicted"/>
<gene>
    <name evidence="2" type="ORF">JMJ56_26705</name>
</gene>
<evidence type="ECO:0000256" key="1">
    <source>
        <dbReference type="SAM" id="MobiDB-lite"/>
    </source>
</evidence>
<feature type="compositionally biased region" description="Basic and acidic residues" evidence="1">
    <location>
        <begin position="273"/>
        <end position="288"/>
    </location>
</feature>
<feature type="region of interest" description="Disordered" evidence="1">
    <location>
        <begin position="1"/>
        <end position="20"/>
    </location>
</feature>
<sequence length="288" mass="32015">MSLPSSQPAAQNAFSLPMPPPAGWTPLETVEAHYPYEAELYKKGGEPLKAAVRADDGEWAALLYREGDDVTSTQADLWLEKRLLAVLRGRPDLQLTGYDLTRGIHSPPYQMPHAVLLASDPERRRLDGNRIYIHIDFKSDTVEISYSFHEMQPNLPHDAELTGVRIKALADATVAVSSPAQPSSRKSRAAAASKAPPSRDEIARWQKWRFDNWPAGKAAPTGPQCLAAARAHFGYKIPRDPFLAIREPIVSRAWKKPGRRRSEDSEPVSASKPLKEKLNSSVKSPDRR</sequence>
<keyword evidence="3" id="KW-1185">Reference proteome</keyword>
<name>A0ABS1UA73_9PROT</name>
<feature type="compositionally biased region" description="Low complexity" evidence="1">
    <location>
        <begin position="177"/>
        <end position="196"/>
    </location>
</feature>
<evidence type="ECO:0000313" key="3">
    <source>
        <dbReference type="Proteomes" id="UP000660885"/>
    </source>
</evidence>
<dbReference type="RefSeq" id="WP_202834798.1">
    <property type="nucleotide sequence ID" value="NZ_JAETWB010000030.1"/>
</dbReference>
<dbReference type="Proteomes" id="UP000660885">
    <property type="component" value="Unassembled WGS sequence"/>
</dbReference>
<feature type="region of interest" description="Disordered" evidence="1">
    <location>
        <begin position="177"/>
        <end position="200"/>
    </location>
</feature>
<reference evidence="2 3" key="1">
    <citation type="submission" date="2021-01" db="EMBL/GenBank/DDBJ databases">
        <title>Belnapia mucosa sp. nov. and Belnapia arida sp. nov., isolated from the Tabernas Desert (Almeria, Spain).</title>
        <authorList>
            <person name="Molina-Menor E."/>
            <person name="Vidal-Verdu A."/>
            <person name="Calonge A."/>
            <person name="Satari L."/>
            <person name="Pereto J."/>
            <person name="Porcar M."/>
        </authorList>
    </citation>
    <scope>NUCLEOTIDE SEQUENCE [LARGE SCALE GENOMIC DNA]</scope>
    <source>
        <strain evidence="2 3">T18</strain>
    </source>
</reference>
<feature type="compositionally biased region" description="Polar residues" evidence="1">
    <location>
        <begin position="1"/>
        <end position="14"/>
    </location>
</feature>
<feature type="region of interest" description="Disordered" evidence="1">
    <location>
        <begin position="253"/>
        <end position="288"/>
    </location>
</feature>
<accession>A0ABS1UA73</accession>
<comment type="caution">
    <text evidence="2">The sequence shown here is derived from an EMBL/GenBank/DDBJ whole genome shotgun (WGS) entry which is preliminary data.</text>
</comment>
<organism evidence="2 3">
    <name type="scientific">Belnapia arida</name>
    <dbReference type="NCBI Taxonomy" id="2804533"/>
    <lineage>
        <taxon>Bacteria</taxon>
        <taxon>Pseudomonadati</taxon>
        <taxon>Pseudomonadota</taxon>
        <taxon>Alphaproteobacteria</taxon>
        <taxon>Acetobacterales</taxon>
        <taxon>Roseomonadaceae</taxon>
        <taxon>Belnapia</taxon>
    </lineage>
</organism>